<feature type="compositionally biased region" description="Basic and acidic residues" evidence="1">
    <location>
        <begin position="1531"/>
        <end position="1540"/>
    </location>
</feature>
<feature type="region of interest" description="Disordered" evidence="1">
    <location>
        <begin position="18"/>
        <end position="58"/>
    </location>
</feature>
<feature type="compositionally biased region" description="Polar residues" evidence="1">
    <location>
        <begin position="1382"/>
        <end position="1396"/>
    </location>
</feature>
<evidence type="ECO:0000313" key="2">
    <source>
        <dbReference type="EMBL" id="KAH9634335.1"/>
    </source>
</evidence>
<evidence type="ECO:0000256" key="1">
    <source>
        <dbReference type="SAM" id="MobiDB-lite"/>
    </source>
</evidence>
<feature type="region of interest" description="Disordered" evidence="1">
    <location>
        <begin position="1478"/>
        <end position="1565"/>
    </location>
</feature>
<feature type="region of interest" description="Disordered" evidence="1">
    <location>
        <begin position="829"/>
        <end position="856"/>
    </location>
</feature>
<feature type="region of interest" description="Disordered" evidence="1">
    <location>
        <begin position="1207"/>
        <end position="1237"/>
    </location>
</feature>
<gene>
    <name evidence="2" type="ORF">HF086_011595</name>
</gene>
<feature type="region of interest" description="Disordered" evidence="1">
    <location>
        <begin position="434"/>
        <end position="461"/>
    </location>
</feature>
<evidence type="ECO:0000313" key="3">
    <source>
        <dbReference type="Proteomes" id="UP000814243"/>
    </source>
</evidence>
<feature type="compositionally biased region" description="Low complexity" evidence="1">
    <location>
        <begin position="496"/>
        <end position="505"/>
    </location>
</feature>
<feature type="compositionally biased region" description="Polar residues" evidence="1">
    <location>
        <begin position="833"/>
        <end position="856"/>
    </location>
</feature>
<feature type="region of interest" description="Disordered" evidence="1">
    <location>
        <begin position="486"/>
        <end position="508"/>
    </location>
</feature>
<reference evidence="2" key="1">
    <citation type="journal article" date="2021" name="G3 (Bethesda)">
        <title>Genome and transcriptome analysis of the beet armyworm Spodoptera exigua reveals targets for pest control. .</title>
        <authorList>
            <person name="Simon S."/>
            <person name="Breeschoten T."/>
            <person name="Jansen H.J."/>
            <person name="Dirks R.P."/>
            <person name="Schranz M.E."/>
            <person name="Ros V.I.D."/>
        </authorList>
    </citation>
    <scope>NUCLEOTIDE SEQUENCE</scope>
    <source>
        <strain evidence="2">TB_SE_WUR_2020</strain>
    </source>
</reference>
<feature type="region of interest" description="Disordered" evidence="1">
    <location>
        <begin position="1440"/>
        <end position="1461"/>
    </location>
</feature>
<dbReference type="EMBL" id="JACEFF010000620">
    <property type="protein sequence ID" value="KAH9634335.1"/>
    <property type="molecule type" value="Genomic_DNA"/>
</dbReference>
<feature type="region of interest" description="Disordered" evidence="1">
    <location>
        <begin position="767"/>
        <end position="808"/>
    </location>
</feature>
<feature type="compositionally biased region" description="Pro residues" evidence="1">
    <location>
        <begin position="1553"/>
        <end position="1562"/>
    </location>
</feature>
<feature type="region of interest" description="Disordered" evidence="1">
    <location>
        <begin position="1366"/>
        <end position="1400"/>
    </location>
</feature>
<feature type="region of interest" description="Disordered" evidence="1">
    <location>
        <begin position="533"/>
        <end position="554"/>
    </location>
</feature>
<comment type="caution">
    <text evidence="2">The sequence shown here is derived from an EMBL/GenBank/DDBJ whole genome shotgun (WGS) entry which is preliminary data.</text>
</comment>
<name>A0A922MDH1_SPOEX</name>
<proteinExistence type="predicted"/>
<organism evidence="2 3">
    <name type="scientific">Spodoptera exigua</name>
    <name type="common">Beet armyworm</name>
    <name type="synonym">Noctua fulgens</name>
    <dbReference type="NCBI Taxonomy" id="7107"/>
    <lineage>
        <taxon>Eukaryota</taxon>
        <taxon>Metazoa</taxon>
        <taxon>Ecdysozoa</taxon>
        <taxon>Arthropoda</taxon>
        <taxon>Hexapoda</taxon>
        <taxon>Insecta</taxon>
        <taxon>Pterygota</taxon>
        <taxon>Neoptera</taxon>
        <taxon>Endopterygota</taxon>
        <taxon>Lepidoptera</taxon>
        <taxon>Glossata</taxon>
        <taxon>Ditrysia</taxon>
        <taxon>Noctuoidea</taxon>
        <taxon>Noctuidae</taxon>
        <taxon>Amphipyrinae</taxon>
        <taxon>Spodoptera</taxon>
    </lineage>
</organism>
<feature type="compositionally biased region" description="Polar residues" evidence="1">
    <location>
        <begin position="486"/>
        <end position="495"/>
    </location>
</feature>
<feature type="region of interest" description="Disordered" evidence="1">
    <location>
        <begin position="1311"/>
        <end position="1348"/>
    </location>
</feature>
<feature type="compositionally biased region" description="Polar residues" evidence="1">
    <location>
        <begin position="1512"/>
        <end position="1530"/>
    </location>
</feature>
<dbReference type="Proteomes" id="UP000814243">
    <property type="component" value="Unassembled WGS sequence"/>
</dbReference>
<feature type="compositionally biased region" description="Low complexity" evidence="1">
    <location>
        <begin position="798"/>
        <end position="808"/>
    </location>
</feature>
<protein>
    <submittedName>
        <fullName evidence="2">Uncharacterized protein</fullName>
    </submittedName>
</protein>
<feature type="compositionally biased region" description="Basic and acidic residues" evidence="1">
    <location>
        <begin position="1495"/>
        <end position="1506"/>
    </location>
</feature>
<sequence length="1601" mass="179378">MVFDNLQCLGLRSTHSLKPPAIVLDPKPPASPNNNDRKKISVTNAQSKTPPPETRFKGHTKSILNYTINVDMRQRSESFDLKARNNKQFKIIGNAISSETACTELLENQNQLISEFKSRNKTKAESDSGSEKEDNVALPVERIDLGKQNDQIRATTIEPTSKSVTTGSVYLNNTNNSPKKVLPTPTPKPIAYVSKFTPEPDEDHIDSIYANSCVTVDDYAKSEITEDNIYENVSRKLTQDDDTNLECDGPKTDYVIMDKFNHQQFHRSATISGIATKYEMFSKTPENIENNNSEGNYEDYVSMGGAQQNEKSLSVQLNKTDLVHLKGDIGCIYESPEYLYIYEINPQTYRGNVHPFTKKKQKAKPMPCYCHEDPDREEKIKERINRSRHSDGSQLLYHSCQDIYVAMKSKEGIYSSLNDLSKDRDFDDNERIDVTDTSILQRHDNSENNENNENNESNQDQTRVTGILKKKMTHFKQLFVDWTPTETQKNTNNIDSPLSPSSSSLTKSHPQSFVKKLASKCLGLKAKFNSAPNISNNPAEVDVKSKQSEQKSNSNTMLIGNSKFFKMLSKKEESGEIVCNDEFDTISLDRLGTLNRDSVVNRSNRSCPGFKTSLPNISENNELSDSQESVAESIVITEIDYSNSSKKDVKVNEAVNNTLKLNIFEPRDVNDRKSVASVISAESTQLVNECYESYEFSKTGSGRSIKKLSLPRPPPRLNVASSSSNENIYENVVMEVKTIPKPAARIHVPVKPLDEVQRKNLYENISVIQERKQPEPMKRTFVPKKPSSDGFDDKSSTRSRSSTLSSDSMIDESNLEDILLSEKSKSFRHRKTSPYSTAKSQISRTQSTASDSSDLTEASALENVDCSYEVEEKPLYLSMTGTLPNKKTDKTGDKKVLFRHKTFTNIEVDRNSVKVRDLPQWNNTFLKETLAHYHIRGTGHCIYNAPTVQEFIYIFNRETLYSDVPPFTKVPNDKRDSYFETAICFCRPRPPKFHSSAEDLLDKNTQPEDGQVIIDFEALKNRNEIVSSSFKCYCDSGTCTLHSNRRESPVDLVVKFSAIKRSISTPDITLESSPYSTTNKLTLPKNKSVPNNLEDPYAVVSVDDIIARNANLARKNTDLESPIYTPMSHPSTISSSSSARPYSIKDIAEVISLNSHSTSTTSTMSHASGVHLPVRKSSSSEYSGHWSLYSCNSNVTIKSDASFKSCIDDSSDDSDDGTLHSDEEVSDADTVKSEVSTAKRPWVHSDSFRFGSKSKPEIDVIVEENSCEDKSEVSSSKHESGICLVEGSESSSSECEDDSGIPRVDTDVSLGSASLERGSGMVGGVRSGSGRRRWDEAEGTSEGDALSVSSAASSCAPLLLAHHHEYSKVSPTPPKKPPRRNLSVSPTHANSPSSGYSYELRPHARSQDDLDDIQGAKHYLKHGRSVDQYVDGKLSYSEYEENHNSPRVAPVPNPRPSLKHRSQPVAITAMYENVVIKEQNPRRKLRRNNFAPSHDNYEPRMNDNRVRKYSNQEKSSLESLLDDQSMNSPSDCERYYDGKRASIPLSPTHYEQPPTPDHPPPSAKQAENCIHERIRPLSQLIMEVVEEIRIRQKSQGDVVNS</sequence>
<feature type="compositionally biased region" description="Low complexity" evidence="1">
    <location>
        <begin position="448"/>
        <end position="458"/>
    </location>
</feature>
<accession>A0A922MDH1</accession>
<feature type="compositionally biased region" description="Basic and acidic residues" evidence="1">
    <location>
        <begin position="769"/>
        <end position="778"/>
    </location>
</feature>